<dbReference type="Proteomes" id="UP000663826">
    <property type="component" value="Unassembled WGS sequence"/>
</dbReference>
<evidence type="ECO:0000313" key="4">
    <source>
        <dbReference type="Proteomes" id="UP000663826"/>
    </source>
</evidence>
<evidence type="ECO:0000313" key="3">
    <source>
        <dbReference type="EMBL" id="CAE6454081.1"/>
    </source>
</evidence>
<dbReference type="InterPro" id="IPR013149">
    <property type="entry name" value="ADH-like_C"/>
</dbReference>
<reference evidence="3" key="1">
    <citation type="submission" date="2021-01" db="EMBL/GenBank/DDBJ databases">
        <authorList>
            <person name="Kaushik A."/>
        </authorList>
    </citation>
    <scope>NUCLEOTIDE SEQUENCE</scope>
    <source>
        <strain evidence="3">AG1-1B</strain>
    </source>
</reference>
<dbReference type="EMBL" id="CAJMWQ010001512">
    <property type="protein sequence ID" value="CAE6454081.1"/>
    <property type="molecule type" value="Genomic_DNA"/>
</dbReference>
<protein>
    <recommendedName>
        <fullName evidence="2">Alcohol dehydrogenase-like C-terminal domain-containing protein</fullName>
    </recommendedName>
</protein>
<feature type="domain" description="Alcohol dehydrogenase-like C-terminal" evidence="2">
    <location>
        <begin position="24"/>
        <end position="91"/>
    </location>
</feature>
<evidence type="ECO:0000256" key="1">
    <source>
        <dbReference type="SAM" id="MobiDB-lite"/>
    </source>
</evidence>
<gene>
    <name evidence="3" type="ORF">RDB_LOCUS81244</name>
</gene>
<organism evidence="3 4">
    <name type="scientific">Rhizoctonia solani</name>
    <dbReference type="NCBI Taxonomy" id="456999"/>
    <lineage>
        <taxon>Eukaryota</taxon>
        <taxon>Fungi</taxon>
        <taxon>Dikarya</taxon>
        <taxon>Basidiomycota</taxon>
        <taxon>Agaricomycotina</taxon>
        <taxon>Agaricomycetes</taxon>
        <taxon>Cantharellales</taxon>
        <taxon>Ceratobasidiaceae</taxon>
        <taxon>Rhizoctonia</taxon>
    </lineage>
</organism>
<dbReference type="SUPFAM" id="SSF51735">
    <property type="entry name" value="NAD(P)-binding Rossmann-fold domains"/>
    <property type="match status" value="1"/>
</dbReference>
<dbReference type="InterPro" id="IPR036291">
    <property type="entry name" value="NAD(P)-bd_dom_sf"/>
</dbReference>
<dbReference type="Gene3D" id="3.40.50.720">
    <property type="entry name" value="NAD(P)-binding Rossmann-like Domain"/>
    <property type="match status" value="1"/>
</dbReference>
<dbReference type="AlphaFoldDB" id="A0A8H3BCL1"/>
<proteinExistence type="predicted"/>
<feature type="region of interest" description="Disordered" evidence="1">
    <location>
        <begin position="105"/>
        <end position="124"/>
    </location>
</feature>
<dbReference type="GO" id="GO:0016628">
    <property type="term" value="F:oxidoreductase activity, acting on the CH-CH group of donors, NAD or NADP as acceptor"/>
    <property type="evidence" value="ECO:0007669"/>
    <property type="project" value="InterPro"/>
</dbReference>
<dbReference type="PANTHER" id="PTHR43205">
    <property type="entry name" value="PROSTAGLANDIN REDUCTASE"/>
    <property type="match status" value="1"/>
</dbReference>
<sequence>MGVVHPEPEIPLSAYVNILGMPGAVGSIVAQLAKVNGLKVIASAGSSDKVEAMKRMGVDIAFNYKTDHVANVPAKEGSIDIYWDHIGGPQLELRSSFPPCAMAHRGTLDSQGSGGESKVSPDWYGGEMTLRAPGRY</sequence>
<name>A0A8H3BCL1_9AGAM</name>
<accession>A0A8H3BCL1</accession>
<dbReference type="InterPro" id="IPR045010">
    <property type="entry name" value="MDR_fam"/>
</dbReference>
<evidence type="ECO:0000259" key="2">
    <source>
        <dbReference type="Pfam" id="PF00107"/>
    </source>
</evidence>
<comment type="caution">
    <text evidence="3">The sequence shown here is derived from an EMBL/GenBank/DDBJ whole genome shotgun (WGS) entry which is preliminary data.</text>
</comment>
<dbReference type="Pfam" id="PF00107">
    <property type="entry name" value="ADH_zinc_N"/>
    <property type="match status" value="1"/>
</dbReference>
<dbReference type="PANTHER" id="PTHR43205:SF7">
    <property type="entry name" value="PROSTAGLANDIN REDUCTASE 1"/>
    <property type="match status" value="1"/>
</dbReference>